<feature type="domain" description="Cas12f1-like TNB" evidence="7">
    <location>
        <begin position="397"/>
        <end position="468"/>
    </location>
</feature>
<name>A0A0F9L7J8_9ZZZZ</name>
<dbReference type="Pfam" id="PF01385">
    <property type="entry name" value="OrfB_IS605"/>
    <property type="match status" value="1"/>
</dbReference>
<evidence type="ECO:0000256" key="5">
    <source>
        <dbReference type="SAM" id="Phobius"/>
    </source>
</evidence>
<reference evidence="8" key="1">
    <citation type="journal article" date="2015" name="Nature">
        <title>Complex archaea that bridge the gap between prokaryotes and eukaryotes.</title>
        <authorList>
            <person name="Spang A."/>
            <person name="Saw J.H."/>
            <person name="Jorgensen S.L."/>
            <person name="Zaremba-Niedzwiedzka K."/>
            <person name="Martijn J."/>
            <person name="Lind A.E."/>
            <person name="van Eijk R."/>
            <person name="Schleper C."/>
            <person name="Guy L."/>
            <person name="Ettema T.J."/>
        </authorList>
    </citation>
    <scope>NUCLEOTIDE SEQUENCE</scope>
</reference>
<keyword evidence="5" id="KW-1133">Transmembrane helix</keyword>
<evidence type="ECO:0000256" key="4">
    <source>
        <dbReference type="ARBA" id="ARBA00023172"/>
    </source>
</evidence>
<evidence type="ECO:0000256" key="1">
    <source>
        <dbReference type="ARBA" id="ARBA00008761"/>
    </source>
</evidence>
<feature type="domain" description="Probable transposase IS891/IS1136/IS1341" evidence="6">
    <location>
        <begin position="271"/>
        <end position="374"/>
    </location>
</feature>
<dbReference type="EMBL" id="LAZR01006809">
    <property type="protein sequence ID" value="KKM89488.1"/>
    <property type="molecule type" value="Genomic_DNA"/>
</dbReference>
<protein>
    <recommendedName>
        <fullName evidence="9">Transposase IS891/IS1136/IS1341 domain-containing protein</fullName>
    </recommendedName>
</protein>
<feature type="transmembrane region" description="Helical" evidence="5">
    <location>
        <begin position="9"/>
        <end position="26"/>
    </location>
</feature>
<comment type="similarity">
    <text evidence="1">In the C-terminal section; belongs to the transposase 35 family.</text>
</comment>
<proteinExistence type="inferred from homology"/>
<dbReference type="Pfam" id="PF07282">
    <property type="entry name" value="Cas12f1-like_TNB"/>
    <property type="match status" value="1"/>
</dbReference>
<dbReference type="InterPro" id="IPR010095">
    <property type="entry name" value="Cas12f1-like_TNB"/>
</dbReference>
<keyword evidence="5" id="KW-0472">Membrane</keyword>
<dbReference type="GO" id="GO:0032196">
    <property type="term" value="P:transposition"/>
    <property type="evidence" value="ECO:0007669"/>
    <property type="project" value="UniProtKB-KW"/>
</dbReference>
<gene>
    <name evidence="8" type="ORF">LCGC14_1248160</name>
</gene>
<dbReference type="GO" id="GO:0003677">
    <property type="term" value="F:DNA binding"/>
    <property type="evidence" value="ECO:0007669"/>
    <property type="project" value="UniProtKB-KW"/>
</dbReference>
<dbReference type="NCBIfam" id="TIGR01766">
    <property type="entry name" value="IS200/IS605 family accessory protein TnpB-like domain"/>
    <property type="match status" value="1"/>
</dbReference>
<evidence type="ECO:0000259" key="6">
    <source>
        <dbReference type="Pfam" id="PF01385"/>
    </source>
</evidence>
<keyword evidence="4" id="KW-0233">DNA recombination</keyword>
<evidence type="ECO:0000256" key="2">
    <source>
        <dbReference type="ARBA" id="ARBA00022578"/>
    </source>
</evidence>
<keyword evidence="3" id="KW-0238">DNA-binding</keyword>
<keyword evidence="2" id="KW-0815">Transposition</keyword>
<dbReference type="AlphaFoldDB" id="A0A0F9L7J8"/>
<evidence type="ECO:0000259" key="7">
    <source>
        <dbReference type="Pfam" id="PF07282"/>
    </source>
</evidence>
<dbReference type="GO" id="GO:0006310">
    <property type="term" value="P:DNA recombination"/>
    <property type="evidence" value="ECO:0007669"/>
    <property type="project" value="UniProtKB-KW"/>
</dbReference>
<evidence type="ECO:0000313" key="8">
    <source>
        <dbReference type="EMBL" id="KKM89488.1"/>
    </source>
</evidence>
<evidence type="ECO:0000256" key="3">
    <source>
        <dbReference type="ARBA" id="ARBA00023125"/>
    </source>
</evidence>
<organism evidence="8">
    <name type="scientific">marine sediment metagenome</name>
    <dbReference type="NCBI Taxonomy" id="412755"/>
    <lineage>
        <taxon>unclassified sequences</taxon>
        <taxon>metagenomes</taxon>
        <taxon>ecological metagenomes</taxon>
    </lineage>
</organism>
<sequence length="502" mass="59824">MQPLFKRNIIFFDPPFILISLFVPFYNRYYFNCIKLIIFNKILRYFEDFKLTINKFYNIFYDYRLFIFSLHEEEPLKEKFIKFLLSFNFLSNRILGSLTMRLTEQIQLPLNKRLSYLCHLAKNLFNLANYYVRQELFYLESWLRYHDLWYMLKNKTAYQQLPSQTAQQVLKLVDHNWKSFFRAMAEWKCHPEKFLNRPKPPKYKTKNGEYTLIFTNQQCHIREGYLYFPKKTSLSPIKTRIQEPLHQVRIIPEGLYYLLEIIYEKQQVDLGLNKGRIVGIDIGLNNIVTLVNNAGLQPAIIKGGVVKSVNQFYNKRIAHYRSKKDKQKIPFETKQLKRLTQKRNNLIKDKFHKISRSIINYCMEHDFGSIIIGYNPLWKQKIKLGKKTTQQFVQLPFRMLIHYISYKAELIGIEVRIYEESYTSICSFLDQEPIQKHSRYSGRRISRGLFQSQNGTLINADVNAGYNIIRKALPNAPWVDGIEGVGFHPYCLTFSKGVRMTE</sequence>
<evidence type="ECO:0008006" key="9">
    <source>
        <dbReference type="Google" id="ProtNLM"/>
    </source>
</evidence>
<comment type="caution">
    <text evidence="8">The sequence shown here is derived from an EMBL/GenBank/DDBJ whole genome shotgun (WGS) entry which is preliminary data.</text>
</comment>
<dbReference type="InterPro" id="IPR001959">
    <property type="entry name" value="Transposase"/>
</dbReference>
<accession>A0A0F9L7J8</accession>
<keyword evidence="5" id="KW-0812">Transmembrane</keyword>
<dbReference type="NCBIfam" id="NF040570">
    <property type="entry name" value="guided_TnpB"/>
    <property type="match status" value="1"/>
</dbReference>